<evidence type="ECO:0000259" key="1">
    <source>
        <dbReference type="Pfam" id="PF21882"/>
    </source>
</evidence>
<reference evidence="2 3" key="1">
    <citation type="submission" date="2021-10" db="EMBL/GenBank/DDBJ databases">
        <title>Collection of gut derived symbiotic bacterial strains cultured from healthy donors.</title>
        <authorList>
            <person name="Lin H."/>
            <person name="Littmann E."/>
            <person name="Kohout C."/>
            <person name="Pamer E.G."/>
        </authorList>
    </citation>
    <scope>NUCLEOTIDE SEQUENCE [LARGE SCALE GENOMIC DNA]</scope>
    <source>
        <strain evidence="2 3">DFI.1.165</strain>
    </source>
</reference>
<organism evidence="2 3">
    <name type="scientific">Bariatricus massiliensis</name>
    <dbReference type="NCBI Taxonomy" id="1745713"/>
    <lineage>
        <taxon>Bacteria</taxon>
        <taxon>Bacillati</taxon>
        <taxon>Bacillota</taxon>
        <taxon>Clostridia</taxon>
        <taxon>Lachnospirales</taxon>
        <taxon>Lachnospiraceae</taxon>
        <taxon>Bariatricus</taxon>
    </lineage>
</organism>
<comment type="caution">
    <text evidence="2">The sequence shown here is derived from an EMBL/GenBank/DDBJ whole genome shotgun (WGS) entry which is preliminary data.</text>
</comment>
<dbReference type="Pfam" id="PF21882">
    <property type="entry name" value="Gp53-like_C"/>
    <property type="match status" value="1"/>
</dbReference>
<keyword evidence="3" id="KW-1185">Reference proteome</keyword>
<evidence type="ECO:0000313" key="3">
    <source>
        <dbReference type="Proteomes" id="UP001299546"/>
    </source>
</evidence>
<proteinExistence type="predicted"/>
<feature type="non-terminal residue" evidence="2">
    <location>
        <position position="1"/>
    </location>
</feature>
<dbReference type="InterPro" id="IPR054075">
    <property type="entry name" value="Gp53-like_C"/>
</dbReference>
<name>A0ABS8DMI8_9FIRM</name>
<dbReference type="EMBL" id="JAJCIS010000043">
    <property type="protein sequence ID" value="MCB7389592.1"/>
    <property type="molecule type" value="Genomic_DNA"/>
</dbReference>
<evidence type="ECO:0000313" key="2">
    <source>
        <dbReference type="EMBL" id="MCB7389592.1"/>
    </source>
</evidence>
<dbReference type="RefSeq" id="WP_227183977.1">
    <property type="nucleotide sequence ID" value="NZ_JAJCIQ010000042.1"/>
</dbReference>
<feature type="domain" description="Putative tail fiber protein gp53-like C-terminal" evidence="1">
    <location>
        <begin position="26"/>
        <end position="114"/>
    </location>
</feature>
<protein>
    <recommendedName>
        <fullName evidence="1">Putative tail fiber protein gp53-like C-terminal domain-containing protein</fullName>
    </recommendedName>
</protein>
<dbReference type="Proteomes" id="UP001299546">
    <property type="component" value="Unassembled WGS sequence"/>
</dbReference>
<accession>A0ABS8DMI8</accession>
<sequence length="116" mass="13058">NSNLTALNNNLGYELGSSGYTYYKKYNDGTLLMWGIVSIGYTTGSGTINFPIAFKDTLSYQLFVQQKYVSSAYVFEIISAQKMTGSLANVYSRKYPTTTDKVETHDADWFAVGRWK</sequence>
<dbReference type="Gene3D" id="2.60.40.3940">
    <property type="match status" value="1"/>
</dbReference>
<gene>
    <name evidence="2" type="ORF">LIZ65_20140</name>
</gene>